<evidence type="ECO:0000256" key="6">
    <source>
        <dbReference type="ARBA" id="ARBA00023136"/>
    </source>
</evidence>
<dbReference type="SUPFAM" id="SSF58104">
    <property type="entry name" value="Methyl-accepting chemotaxis protein (MCP) signaling domain"/>
    <property type="match status" value="2"/>
</dbReference>
<dbReference type="RefSeq" id="WP_369018616.1">
    <property type="nucleotide sequence ID" value="NZ_CP121689.1"/>
</dbReference>
<dbReference type="Pfam" id="PF00672">
    <property type="entry name" value="HAMP"/>
    <property type="match status" value="1"/>
</dbReference>
<dbReference type="Gene3D" id="6.10.340.10">
    <property type="match status" value="1"/>
</dbReference>
<evidence type="ECO:0000256" key="9">
    <source>
        <dbReference type="PROSITE-ProRule" id="PRU00284"/>
    </source>
</evidence>
<protein>
    <submittedName>
        <fullName evidence="14">Methyl-accepting chemotaxis protein</fullName>
    </submittedName>
</protein>
<dbReference type="Proteomes" id="UP001461341">
    <property type="component" value="Chromosome"/>
</dbReference>
<dbReference type="PROSITE" id="PS50885">
    <property type="entry name" value="HAMP"/>
    <property type="match status" value="1"/>
</dbReference>
<dbReference type="EMBL" id="CP121689">
    <property type="protein sequence ID" value="WZL76453.1"/>
    <property type="molecule type" value="Genomic_DNA"/>
</dbReference>
<dbReference type="Pfam" id="PF00015">
    <property type="entry name" value="MCPsignal"/>
    <property type="match status" value="1"/>
</dbReference>
<feature type="coiled-coil region" evidence="10">
    <location>
        <begin position="540"/>
        <end position="609"/>
    </location>
</feature>
<evidence type="ECO:0000256" key="11">
    <source>
        <dbReference type="SAM" id="Phobius"/>
    </source>
</evidence>
<dbReference type="PROSITE" id="PS50111">
    <property type="entry name" value="CHEMOTAXIS_TRANSDUC_2"/>
    <property type="match status" value="1"/>
</dbReference>
<evidence type="ECO:0000256" key="3">
    <source>
        <dbReference type="ARBA" id="ARBA00022500"/>
    </source>
</evidence>
<evidence type="ECO:0000256" key="10">
    <source>
        <dbReference type="SAM" id="Coils"/>
    </source>
</evidence>
<evidence type="ECO:0000313" key="15">
    <source>
        <dbReference type="Proteomes" id="UP001461341"/>
    </source>
</evidence>
<dbReference type="Gene3D" id="1.10.287.950">
    <property type="entry name" value="Methyl-accepting chemotaxis protein"/>
    <property type="match status" value="1"/>
</dbReference>
<dbReference type="Pfam" id="PF02743">
    <property type="entry name" value="dCache_1"/>
    <property type="match status" value="1"/>
</dbReference>
<comment type="subcellular location">
    <subcellularLocation>
        <location evidence="1">Cell membrane</location>
        <topology evidence="1">Multi-pass membrane protein</topology>
    </subcellularLocation>
</comment>
<keyword evidence="7 9" id="KW-0807">Transducer</keyword>
<keyword evidence="2" id="KW-1003">Cell membrane</keyword>
<evidence type="ECO:0000256" key="2">
    <source>
        <dbReference type="ARBA" id="ARBA00022475"/>
    </source>
</evidence>
<keyword evidence="6 11" id="KW-0472">Membrane</keyword>
<keyword evidence="4 11" id="KW-0812">Transmembrane</keyword>
<reference evidence="14 15" key="1">
    <citation type="submission" date="2023-03" db="EMBL/GenBank/DDBJ databases">
        <title>Novel Species.</title>
        <authorList>
            <person name="Ma S."/>
        </authorList>
    </citation>
    <scope>NUCLEOTIDE SEQUENCE [LARGE SCALE GENOMIC DNA]</scope>
    <source>
        <strain evidence="14 15">B11</strain>
    </source>
</reference>
<organism evidence="14 15">
    <name type="scientific">Thermatribacter velox</name>
    <dbReference type="NCBI Taxonomy" id="3039681"/>
    <lineage>
        <taxon>Bacteria</taxon>
        <taxon>Pseudomonadati</taxon>
        <taxon>Atribacterota</taxon>
        <taxon>Atribacteria</taxon>
        <taxon>Atribacterales</taxon>
        <taxon>Thermatribacteraceae</taxon>
        <taxon>Thermatribacter</taxon>
    </lineage>
</organism>
<evidence type="ECO:0000256" key="5">
    <source>
        <dbReference type="ARBA" id="ARBA00022989"/>
    </source>
</evidence>
<accession>A0ABZ2YDQ5</accession>
<dbReference type="CDD" id="cd11386">
    <property type="entry name" value="MCP_signal"/>
    <property type="match status" value="1"/>
</dbReference>
<dbReference type="InterPro" id="IPR003660">
    <property type="entry name" value="HAMP_dom"/>
</dbReference>
<gene>
    <name evidence="14" type="ORF">QBE54_01595</name>
</gene>
<dbReference type="InterPro" id="IPR033479">
    <property type="entry name" value="dCache_1"/>
</dbReference>
<keyword evidence="15" id="KW-1185">Reference proteome</keyword>
<evidence type="ECO:0000256" key="7">
    <source>
        <dbReference type="ARBA" id="ARBA00023224"/>
    </source>
</evidence>
<dbReference type="PANTHER" id="PTHR32089:SF112">
    <property type="entry name" value="LYSOZYME-LIKE PROTEIN-RELATED"/>
    <property type="match status" value="1"/>
</dbReference>
<feature type="domain" description="HAMP" evidence="13">
    <location>
        <begin position="273"/>
        <end position="331"/>
    </location>
</feature>
<dbReference type="PANTHER" id="PTHR32089">
    <property type="entry name" value="METHYL-ACCEPTING CHEMOTAXIS PROTEIN MCPB"/>
    <property type="match status" value="1"/>
</dbReference>
<keyword evidence="3" id="KW-0145">Chemotaxis</keyword>
<name>A0ABZ2YDQ5_9BACT</name>
<feature type="coiled-coil region" evidence="10">
    <location>
        <begin position="397"/>
        <end position="452"/>
    </location>
</feature>
<keyword evidence="5 11" id="KW-1133">Transmembrane helix</keyword>
<feature type="transmembrane region" description="Helical" evidence="11">
    <location>
        <begin position="12"/>
        <end position="31"/>
    </location>
</feature>
<keyword evidence="10" id="KW-0175">Coiled coil</keyword>
<evidence type="ECO:0000259" key="13">
    <source>
        <dbReference type="PROSITE" id="PS50885"/>
    </source>
</evidence>
<evidence type="ECO:0000256" key="8">
    <source>
        <dbReference type="ARBA" id="ARBA00029447"/>
    </source>
</evidence>
<dbReference type="SMART" id="SM00283">
    <property type="entry name" value="MA"/>
    <property type="match status" value="1"/>
</dbReference>
<evidence type="ECO:0000256" key="1">
    <source>
        <dbReference type="ARBA" id="ARBA00004651"/>
    </source>
</evidence>
<comment type="similarity">
    <text evidence="8">Belongs to the methyl-accepting chemotaxis (MCP) protein family.</text>
</comment>
<dbReference type="Gene3D" id="3.30.450.20">
    <property type="entry name" value="PAS domain"/>
    <property type="match status" value="1"/>
</dbReference>
<evidence type="ECO:0000313" key="14">
    <source>
        <dbReference type="EMBL" id="WZL76453.1"/>
    </source>
</evidence>
<dbReference type="CDD" id="cd06225">
    <property type="entry name" value="HAMP"/>
    <property type="match status" value="1"/>
</dbReference>
<dbReference type="InterPro" id="IPR004089">
    <property type="entry name" value="MCPsignal_dom"/>
</dbReference>
<feature type="domain" description="Methyl-accepting transducer" evidence="12">
    <location>
        <begin position="378"/>
        <end position="635"/>
    </location>
</feature>
<evidence type="ECO:0000256" key="4">
    <source>
        <dbReference type="ARBA" id="ARBA00022692"/>
    </source>
</evidence>
<dbReference type="CDD" id="cd12912">
    <property type="entry name" value="PDC2_MCP_like"/>
    <property type="match status" value="1"/>
</dbReference>
<evidence type="ECO:0000259" key="12">
    <source>
        <dbReference type="PROSITE" id="PS50111"/>
    </source>
</evidence>
<proteinExistence type="inferred from homology"/>
<sequence>MKRKSSLRGKLLFWFLLFSLLPLCFIGFYGLSSFQKSLLDKTNREISSLVNLGAKSIEVVLKEKIRQAEEGKLSAFNSFWANPSGEATDSLGNRVDFSQYPFFTKTIQQGTANLSNLFMNPGSSRLIYYLATPKLVEDQVIGAMVFEVEGRDIQDLVSGLSIGEGGVFYLVGSDGLVMLHPEEEIAFKANIKDLLGSQSEAFFSNDVGVLQINSGDAASLLAFALSPTSGWRVVAEVPVASVYQDVFAMRKMVILVIIAVAILISVLATIIVGRVTGNLRKITYLVQEVAQGNLKIDTGFLETIQRKLHDEVGVLAGAFLKMVQSIKGIVGETLNASSLLFNSAKELATSVQEVSKATQEIAQTISQVAEGSNHQSEELGAVEQEVSGIAQKADVLLETTERNVEAVRNIRSHMEENLAAMVAIEDALRRTADEAQNDKREAERGKELLRGLSGNIQTISSAAQEVAEAVRTLSARSEEISSIVGIITGIAEQTNLLALNAAIEAARAGDAGRGFAVVAEEVRKLAEESSRAADQIAYLIEEVRKDMLKVSSSMSEAQNEVQKGVEQQKEVNQNFEAIIASVERTLSEIDALSESLNRAKVLLSRTSEEAEVIANLSEENSRSLGEMTASIKSITEKIASVASIAEENAASSEEVSASTEEQNASLEEITSATETLVKLAEDLKSKIAIFQV</sequence>
<feature type="transmembrane region" description="Helical" evidence="11">
    <location>
        <begin position="252"/>
        <end position="272"/>
    </location>
</feature>